<evidence type="ECO:0000256" key="1">
    <source>
        <dbReference type="ARBA" id="ARBA00008791"/>
    </source>
</evidence>
<accession>A0A3R7HVG7</accession>
<protein>
    <submittedName>
        <fullName evidence="3">Universal stress protein</fullName>
    </submittedName>
</protein>
<organism evidence="3 4">
    <name type="scientific">Streptomyces xinghaiensis</name>
    <dbReference type="NCBI Taxonomy" id="1038928"/>
    <lineage>
        <taxon>Bacteria</taxon>
        <taxon>Bacillati</taxon>
        <taxon>Actinomycetota</taxon>
        <taxon>Actinomycetes</taxon>
        <taxon>Kitasatosporales</taxon>
        <taxon>Streptomycetaceae</taxon>
        <taxon>Streptomyces</taxon>
    </lineage>
</organism>
<dbReference type="SUPFAM" id="SSF52402">
    <property type="entry name" value="Adenine nucleotide alpha hydrolases-like"/>
    <property type="match status" value="1"/>
</dbReference>
<dbReference type="OrthoDB" id="4553288at2"/>
<dbReference type="RefSeq" id="WP_043461317.1">
    <property type="nucleotide sequence ID" value="NZ_CP134822.1"/>
</dbReference>
<evidence type="ECO:0000259" key="2">
    <source>
        <dbReference type="Pfam" id="PF00582"/>
    </source>
</evidence>
<evidence type="ECO:0000313" key="3">
    <source>
        <dbReference type="EMBL" id="RKM91738.1"/>
    </source>
</evidence>
<dbReference type="InterPro" id="IPR006016">
    <property type="entry name" value="UspA"/>
</dbReference>
<reference evidence="3 4" key="1">
    <citation type="journal article" date="2014" name="Genome Announc.">
        <title>Draft Genome Sequence of Streptomyces fradiae ATCC 19609, a Strain Highly Sensitive to Antibiotics.</title>
        <authorList>
            <person name="Bekker O.B."/>
            <person name="Klimina K.M."/>
            <person name="Vatlin A.A."/>
            <person name="Zakharevich N.V."/>
            <person name="Kasianov A.S."/>
            <person name="Danilenko V.N."/>
        </authorList>
    </citation>
    <scope>NUCLEOTIDE SEQUENCE [LARGE SCALE GENOMIC DNA]</scope>
    <source>
        <strain evidence="3 4">ATCC 19609</strain>
    </source>
</reference>
<evidence type="ECO:0000313" key="4">
    <source>
        <dbReference type="Proteomes" id="UP000028058"/>
    </source>
</evidence>
<dbReference type="AlphaFoldDB" id="A0A3R7HVG7"/>
<dbReference type="PANTHER" id="PTHR46268">
    <property type="entry name" value="STRESS RESPONSE PROTEIN NHAX"/>
    <property type="match status" value="1"/>
</dbReference>
<feature type="domain" description="UspA" evidence="2">
    <location>
        <begin position="20"/>
        <end position="156"/>
    </location>
</feature>
<name>A0A3R7HVG7_9ACTN</name>
<comment type="caution">
    <text evidence="3">The sequence shown here is derived from an EMBL/GenBank/DDBJ whole genome shotgun (WGS) entry which is preliminary data.</text>
</comment>
<dbReference type="CDD" id="cd00293">
    <property type="entry name" value="USP-like"/>
    <property type="match status" value="1"/>
</dbReference>
<comment type="similarity">
    <text evidence="1">Belongs to the universal stress protein A family.</text>
</comment>
<dbReference type="InterPro" id="IPR014729">
    <property type="entry name" value="Rossmann-like_a/b/a_fold"/>
</dbReference>
<sequence>MEEKEERVPAPFERGTDGPKVIVAGLDGSDSSWRATAYAAGLARRQNALLAVVHVQPLLVAGAALGAPTAAITADAAEELEREARSAIGRMPEAGSLRWEFHTFHGDPYTVLAEAADGLKADAVVVGASERAGHRLAGSVAVRLVKAGHWPVTVVP</sequence>
<keyword evidence="4" id="KW-1185">Reference proteome</keyword>
<gene>
    <name evidence="3" type="ORF">SFRA_027520</name>
</gene>
<dbReference type="EMBL" id="JNAD02000016">
    <property type="protein sequence ID" value="RKM91738.1"/>
    <property type="molecule type" value="Genomic_DNA"/>
</dbReference>
<dbReference type="Pfam" id="PF00582">
    <property type="entry name" value="Usp"/>
    <property type="match status" value="1"/>
</dbReference>
<dbReference type="Gene3D" id="3.40.50.620">
    <property type="entry name" value="HUPs"/>
    <property type="match status" value="1"/>
</dbReference>
<proteinExistence type="inferred from homology"/>
<dbReference type="PANTHER" id="PTHR46268:SF6">
    <property type="entry name" value="UNIVERSAL STRESS PROTEIN UP12"/>
    <property type="match status" value="1"/>
</dbReference>
<dbReference type="Proteomes" id="UP000028058">
    <property type="component" value="Unassembled WGS sequence"/>
</dbReference>